<accession>A0A6C2UPG7</accession>
<name>A0A6C2UPG7_9BACT</name>
<evidence type="ECO:0000313" key="2">
    <source>
        <dbReference type="Proteomes" id="UP000346198"/>
    </source>
</evidence>
<reference evidence="1 2" key="1">
    <citation type="submission" date="2019-04" db="EMBL/GenBank/DDBJ databases">
        <authorList>
            <person name="Van Vliet M D."/>
        </authorList>
    </citation>
    <scope>NUCLEOTIDE SEQUENCE [LARGE SCALE GENOMIC DNA]</scope>
    <source>
        <strain evidence="1 2">F21</strain>
    </source>
</reference>
<dbReference type="Gene3D" id="3.30.420.40">
    <property type="match status" value="1"/>
</dbReference>
<evidence type="ECO:0000313" key="1">
    <source>
        <dbReference type="EMBL" id="VGO22182.1"/>
    </source>
</evidence>
<sequence>MTNKASMCILFRDEAVEVVFIDRTVLGAQIKFMERLPRDEQVFEAVAALMASVEKTPSRVLLCIPREQAMQRTLRYPAMSLADMASMIQFEATRHVPLPEADRALGWSAAPEPDEKQVVLSLVAAREADVRSLVGRFEEAGVPIDEAVPFSSAVFPILSDKPTLLVVSDVRNVELCLYGNGLLQDSQVMSRSMPGFGPERVVTAARQMAVKHKDWLGMEGVGRVLVAGPEPLDADLGAAFGLNLQPLEVPEAFASVEEPLTDALLADAAELPPELNLIENAGRKVPISKRTILVAALCALLAVELLASLAFKTGAPALQRKQVAEEISKVRRRAAPIQRMKDKNREMRRQLYRLDEICSRHVSGMEIWGALSEALPEDSYLQLAYFKNGGSLHIRGLSKEPDRLPELLLESPQIEEISKSDIGKKEGDYHSFAITVTLRTSDEEADI</sequence>
<dbReference type="Gene3D" id="3.30.1490.300">
    <property type="match status" value="1"/>
</dbReference>
<evidence type="ECO:0008006" key="3">
    <source>
        <dbReference type="Google" id="ProtNLM"/>
    </source>
</evidence>
<gene>
    <name evidence="1" type="ORF">SCARR_04264</name>
</gene>
<proteinExistence type="predicted"/>
<dbReference type="RefSeq" id="WP_136063582.1">
    <property type="nucleotide sequence ID" value="NZ_CAAHFH010000002.1"/>
</dbReference>
<dbReference type="EMBL" id="CAAHFH010000002">
    <property type="protein sequence ID" value="VGO22182.1"/>
    <property type="molecule type" value="Genomic_DNA"/>
</dbReference>
<organism evidence="1 2">
    <name type="scientific">Pontiella sulfatireligans</name>
    <dbReference type="NCBI Taxonomy" id="2750658"/>
    <lineage>
        <taxon>Bacteria</taxon>
        <taxon>Pseudomonadati</taxon>
        <taxon>Kiritimatiellota</taxon>
        <taxon>Kiritimatiellia</taxon>
        <taxon>Kiritimatiellales</taxon>
        <taxon>Pontiellaceae</taxon>
        <taxon>Pontiella</taxon>
    </lineage>
</organism>
<keyword evidence="2" id="KW-1185">Reference proteome</keyword>
<dbReference type="Proteomes" id="UP000346198">
    <property type="component" value="Unassembled WGS sequence"/>
</dbReference>
<protein>
    <recommendedName>
        <fullName evidence="3">GspL periplasmic domain-containing protein</fullName>
    </recommendedName>
</protein>
<dbReference type="AlphaFoldDB" id="A0A6C2UPG7"/>